<gene>
    <name evidence="2" type="ORF">Pan14r_44770</name>
</gene>
<dbReference type="InterPro" id="IPR011990">
    <property type="entry name" value="TPR-like_helical_dom_sf"/>
</dbReference>
<sequence length="256" mass="29066">MDSPDDSLQQKVPDPQPGKAVMEPKVQLERRQHLERAIRENHGNVDQFLELGRLYRDEHRPLEAKRVLAQAAKIFPDNNDVQWQLEEAILARSLQQFREANDLASRVNSAEADEELVRSQRDWIRQRIEICTGRLKRDASLKHLCVILSEAHFDAGDFQNAIDAVQPALNCDEYSPQAFLMRARSELALGESESALKSLRLCALRREIIAPPKIRLAALRLLCDTARTLGLTATLKHYEKALQDVQTELRSDATGS</sequence>
<dbReference type="OrthoDB" id="286371at2"/>
<dbReference type="Proteomes" id="UP000317238">
    <property type="component" value="Unassembled WGS sequence"/>
</dbReference>
<dbReference type="AlphaFoldDB" id="A0A5C5Y9V7"/>
<accession>A0A5C5Y9V7</accession>
<organism evidence="2 3">
    <name type="scientific">Crateriforma conspicua</name>
    <dbReference type="NCBI Taxonomy" id="2527996"/>
    <lineage>
        <taxon>Bacteria</taxon>
        <taxon>Pseudomonadati</taxon>
        <taxon>Planctomycetota</taxon>
        <taxon>Planctomycetia</taxon>
        <taxon>Planctomycetales</taxon>
        <taxon>Planctomycetaceae</taxon>
        <taxon>Crateriforma</taxon>
    </lineage>
</organism>
<dbReference type="SUPFAM" id="SSF48452">
    <property type="entry name" value="TPR-like"/>
    <property type="match status" value="1"/>
</dbReference>
<reference evidence="2 3" key="1">
    <citation type="submission" date="2019-02" db="EMBL/GenBank/DDBJ databases">
        <title>Deep-cultivation of Planctomycetes and their phenomic and genomic characterization uncovers novel biology.</title>
        <authorList>
            <person name="Wiegand S."/>
            <person name="Jogler M."/>
            <person name="Boedeker C."/>
            <person name="Pinto D."/>
            <person name="Vollmers J."/>
            <person name="Rivas-Marin E."/>
            <person name="Kohn T."/>
            <person name="Peeters S.H."/>
            <person name="Heuer A."/>
            <person name="Rast P."/>
            <person name="Oberbeckmann S."/>
            <person name="Bunk B."/>
            <person name="Jeske O."/>
            <person name="Meyerdierks A."/>
            <person name="Storesund J.E."/>
            <person name="Kallscheuer N."/>
            <person name="Luecker S."/>
            <person name="Lage O.M."/>
            <person name="Pohl T."/>
            <person name="Merkel B.J."/>
            <person name="Hornburger P."/>
            <person name="Mueller R.-W."/>
            <person name="Bruemmer F."/>
            <person name="Labrenz M."/>
            <person name="Spormann A.M."/>
            <person name="Op Den Camp H."/>
            <person name="Overmann J."/>
            <person name="Amann R."/>
            <person name="Jetten M.S.M."/>
            <person name="Mascher T."/>
            <person name="Medema M.H."/>
            <person name="Devos D.P."/>
            <person name="Kaster A.-K."/>
            <person name="Ovreas L."/>
            <person name="Rohde M."/>
            <person name="Galperin M.Y."/>
            <person name="Jogler C."/>
        </authorList>
    </citation>
    <scope>NUCLEOTIDE SEQUENCE [LARGE SCALE GENOMIC DNA]</scope>
    <source>
        <strain evidence="2 3">Pan14r</strain>
    </source>
</reference>
<evidence type="ECO:0000313" key="3">
    <source>
        <dbReference type="Proteomes" id="UP000317238"/>
    </source>
</evidence>
<dbReference type="Gene3D" id="1.25.40.10">
    <property type="entry name" value="Tetratricopeptide repeat domain"/>
    <property type="match status" value="2"/>
</dbReference>
<name>A0A5C5Y9V7_9PLAN</name>
<dbReference type="EMBL" id="SJPL01000001">
    <property type="protein sequence ID" value="TWT72160.1"/>
    <property type="molecule type" value="Genomic_DNA"/>
</dbReference>
<comment type="caution">
    <text evidence="2">The sequence shown here is derived from an EMBL/GenBank/DDBJ whole genome shotgun (WGS) entry which is preliminary data.</text>
</comment>
<evidence type="ECO:0000256" key="1">
    <source>
        <dbReference type="SAM" id="MobiDB-lite"/>
    </source>
</evidence>
<feature type="region of interest" description="Disordered" evidence="1">
    <location>
        <begin position="1"/>
        <end position="23"/>
    </location>
</feature>
<proteinExistence type="predicted"/>
<feature type="compositionally biased region" description="Polar residues" evidence="1">
    <location>
        <begin position="1"/>
        <end position="10"/>
    </location>
</feature>
<evidence type="ECO:0000313" key="2">
    <source>
        <dbReference type="EMBL" id="TWT72160.1"/>
    </source>
</evidence>
<protein>
    <submittedName>
        <fullName evidence="2">Tetratricopeptide repeat protein</fullName>
    </submittedName>
</protein>
<keyword evidence="3" id="KW-1185">Reference proteome</keyword>
<dbReference type="RefSeq" id="WP_145293646.1">
    <property type="nucleotide sequence ID" value="NZ_CP036319.1"/>
</dbReference>